<evidence type="ECO:0000259" key="1">
    <source>
        <dbReference type="PROSITE" id="PS51819"/>
    </source>
</evidence>
<proteinExistence type="predicted"/>
<protein>
    <submittedName>
        <fullName evidence="2">Lactoylglutathione lyase</fullName>
    </submittedName>
</protein>
<organism evidence="2 3">
    <name type="scientific">Adhaeribacter soli</name>
    <dbReference type="NCBI Taxonomy" id="2607655"/>
    <lineage>
        <taxon>Bacteria</taxon>
        <taxon>Pseudomonadati</taxon>
        <taxon>Bacteroidota</taxon>
        <taxon>Cytophagia</taxon>
        <taxon>Cytophagales</taxon>
        <taxon>Hymenobacteraceae</taxon>
        <taxon>Adhaeribacter</taxon>
    </lineage>
</organism>
<dbReference type="Proteomes" id="UP000326570">
    <property type="component" value="Unassembled WGS sequence"/>
</dbReference>
<keyword evidence="3" id="KW-1185">Reference proteome</keyword>
<sequence length="125" mass="13877">MVEFILYVSDQTRSRDFYAKVLQKTPVLDVPGMTEFQLNKSCKLGMMPENGISKILGEHLPHPASGNGIPRCELYLFTDNPEEACNRAVEKGGKLISEVQLRNWGHTVGYVADPDGHVLAFAEQA</sequence>
<feature type="domain" description="VOC" evidence="1">
    <location>
        <begin position="1"/>
        <end position="124"/>
    </location>
</feature>
<dbReference type="EMBL" id="VTWT01000004">
    <property type="protein sequence ID" value="KAA9338926.1"/>
    <property type="molecule type" value="Genomic_DNA"/>
</dbReference>
<dbReference type="GO" id="GO:0016829">
    <property type="term" value="F:lyase activity"/>
    <property type="evidence" value="ECO:0007669"/>
    <property type="project" value="UniProtKB-KW"/>
</dbReference>
<dbReference type="Pfam" id="PF00903">
    <property type="entry name" value="Glyoxalase"/>
    <property type="match status" value="1"/>
</dbReference>
<dbReference type="SUPFAM" id="SSF54593">
    <property type="entry name" value="Glyoxalase/Bleomycin resistance protein/Dihydroxybiphenyl dioxygenase"/>
    <property type="match status" value="1"/>
</dbReference>
<dbReference type="InterPro" id="IPR037523">
    <property type="entry name" value="VOC_core"/>
</dbReference>
<comment type="caution">
    <text evidence="2">The sequence shown here is derived from an EMBL/GenBank/DDBJ whole genome shotgun (WGS) entry which is preliminary data.</text>
</comment>
<dbReference type="Gene3D" id="3.30.720.120">
    <property type="match status" value="1"/>
</dbReference>
<dbReference type="AlphaFoldDB" id="A0A5N1IZN1"/>
<evidence type="ECO:0000313" key="2">
    <source>
        <dbReference type="EMBL" id="KAA9338926.1"/>
    </source>
</evidence>
<reference evidence="2 3" key="1">
    <citation type="submission" date="2019-09" db="EMBL/GenBank/DDBJ databases">
        <title>Genome sequence of Adhaeribacter sp. M2.</title>
        <authorList>
            <person name="Srinivasan S."/>
        </authorList>
    </citation>
    <scope>NUCLEOTIDE SEQUENCE [LARGE SCALE GENOMIC DNA]</scope>
    <source>
        <strain evidence="2 3">M2</strain>
    </source>
</reference>
<dbReference type="InterPro" id="IPR004360">
    <property type="entry name" value="Glyas_Fos-R_dOase_dom"/>
</dbReference>
<name>A0A5N1IZN1_9BACT</name>
<dbReference type="Gene3D" id="3.30.720.110">
    <property type="match status" value="1"/>
</dbReference>
<keyword evidence="2" id="KW-0456">Lyase</keyword>
<dbReference type="RefSeq" id="WP_150903560.1">
    <property type="nucleotide sequence ID" value="NZ_VTWT01000004.1"/>
</dbReference>
<dbReference type="InterPro" id="IPR029068">
    <property type="entry name" value="Glyas_Bleomycin-R_OHBP_Dase"/>
</dbReference>
<gene>
    <name evidence="2" type="ORF">F0P94_09040</name>
</gene>
<dbReference type="PROSITE" id="PS51819">
    <property type="entry name" value="VOC"/>
    <property type="match status" value="1"/>
</dbReference>
<evidence type="ECO:0000313" key="3">
    <source>
        <dbReference type="Proteomes" id="UP000326570"/>
    </source>
</evidence>
<accession>A0A5N1IZN1</accession>